<gene>
    <name evidence="1" type="ORF">BDN72DRAFT_863366</name>
</gene>
<evidence type="ECO:0000313" key="2">
    <source>
        <dbReference type="Proteomes" id="UP000308600"/>
    </source>
</evidence>
<name>A0ACD3A8L5_9AGAR</name>
<protein>
    <submittedName>
        <fullName evidence="1">Uncharacterized protein</fullName>
    </submittedName>
</protein>
<dbReference type="Proteomes" id="UP000308600">
    <property type="component" value="Unassembled WGS sequence"/>
</dbReference>
<keyword evidence="2" id="KW-1185">Reference proteome</keyword>
<dbReference type="EMBL" id="ML208632">
    <property type="protein sequence ID" value="TFK61745.1"/>
    <property type="molecule type" value="Genomic_DNA"/>
</dbReference>
<organism evidence="1 2">
    <name type="scientific">Pluteus cervinus</name>
    <dbReference type="NCBI Taxonomy" id="181527"/>
    <lineage>
        <taxon>Eukaryota</taxon>
        <taxon>Fungi</taxon>
        <taxon>Dikarya</taxon>
        <taxon>Basidiomycota</taxon>
        <taxon>Agaricomycotina</taxon>
        <taxon>Agaricomycetes</taxon>
        <taxon>Agaricomycetidae</taxon>
        <taxon>Agaricales</taxon>
        <taxon>Pluteineae</taxon>
        <taxon>Pluteaceae</taxon>
        <taxon>Pluteus</taxon>
    </lineage>
</organism>
<reference evidence="1 2" key="1">
    <citation type="journal article" date="2019" name="Nat. Ecol. Evol.">
        <title>Megaphylogeny resolves global patterns of mushroom evolution.</title>
        <authorList>
            <person name="Varga T."/>
            <person name="Krizsan K."/>
            <person name="Foldi C."/>
            <person name="Dima B."/>
            <person name="Sanchez-Garcia M."/>
            <person name="Sanchez-Ramirez S."/>
            <person name="Szollosi G.J."/>
            <person name="Szarkandi J.G."/>
            <person name="Papp V."/>
            <person name="Albert L."/>
            <person name="Andreopoulos W."/>
            <person name="Angelini C."/>
            <person name="Antonin V."/>
            <person name="Barry K.W."/>
            <person name="Bougher N.L."/>
            <person name="Buchanan P."/>
            <person name="Buyck B."/>
            <person name="Bense V."/>
            <person name="Catcheside P."/>
            <person name="Chovatia M."/>
            <person name="Cooper J."/>
            <person name="Damon W."/>
            <person name="Desjardin D."/>
            <person name="Finy P."/>
            <person name="Geml J."/>
            <person name="Haridas S."/>
            <person name="Hughes K."/>
            <person name="Justo A."/>
            <person name="Karasinski D."/>
            <person name="Kautmanova I."/>
            <person name="Kiss B."/>
            <person name="Kocsube S."/>
            <person name="Kotiranta H."/>
            <person name="LaButti K.M."/>
            <person name="Lechner B.E."/>
            <person name="Liimatainen K."/>
            <person name="Lipzen A."/>
            <person name="Lukacs Z."/>
            <person name="Mihaltcheva S."/>
            <person name="Morgado L.N."/>
            <person name="Niskanen T."/>
            <person name="Noordeloos M.E."/>
            <person name="Ohm R.A."/>
            <person name="Ortiz-Santana B."/>
            <person name="Ovrebo C."/>
            <person name="Racz N."/>
            <person name="Riley R."/>
            <person name="Savchenko A."/>
            <person name="Shiryaev A."/>
            <person name="Soop K."/>
            <person name="Spirin V."/>
            <person name="Szebenyi C."/>
            <person name="Tomsovsky M."/>
            <person name="Tulloss R.E."/>
            <person name="Uehling J."/>
            <person name="Grigoriev I.V."/>
            <person name="Vagvolgyi C."/>
            <person name="Papp T."/>
            <person name="Martin F.M."/>
            <person name="Miettinen O."/>
            <person name="Hibbett D.S."/>
            <person name="Nagy L.G."/>
        </authorList>
    </citation>
    <scope>NUCLEOTIDE SEQUENCE [LARGE SCALE GENOMIC DNA]</scope>
    <source>
        <strain evidence="1 2">NL-1719</strain>
    </source>
</reference>
<proteinExistence type="predicted"/>
<accession>A0ACD3A8L5</accession>
<sequence>MLYTPGARVDTITTTTDIVYDDQPTTVILSSRPSRKRKRTPSPDLKVLRATVYSTIRDTTTPFAEMDAPDRNEKMPLFLPRPPGDAQSSVIDEFEEPSNASQIEDDETFEQERHADELQPHERSPTPPQDALVRHTHKVYNTGHETAWFQVTTDEPLPEVPTHMLFEEPQKHDLLINYKPDRSIHCIWLREDDGWNVIERNHQICGLNGENRKRQLVFKEKMWPSWVLASTARKHYNPNRKLRKNNPAADA</sequence>
<evidence type="ECO:0000313" key="1">
    <source>
        <dbReference type="EMBL" id="TFK61745.1"/>
    </source>
</evidence>